<proteinExistence type="predicted"/>
<gene>
    <name evidence="1" type="ORF">D3875_08530</name>
</gene>
<evidence type="ECO:0000313" key="2">
    <source>
        <dbReference type="Proteomes" id="UP000286287"/>
    </source>
</evidence>
<dbReference type="OrthoDB" id="74039at2"/>
<protein>
    <submittedName>
        <fullName evidence="1">Uncharacterized protein</fullName>
    </submittedName>
</protein>
<comment type="caution">
    <text evidence="1">The sequence shown here is derived from an EMBL/GenBank/DDBJ whole genome shotgun (WGS) entry which is preliminary data.</text>
</comment>
<dbReference type="AlphaFoldDB" id="A0A418VC65"/>
<evidence type="ECO:0000313" key="1">
    <source>
        <dbReference type="EMBL" id="RJF73616.1"/>
    </source>
</evidence>
<reference evidence="1 2" key="1">
    <citation type="submission" date="2018-09" db="EMBL/GenBank/DDBJ databases">
        <authorList>
            <person name="Zhu H."/>
        </authorList>
    </citation>
    <scope>NUCLEOTIDE SEQUENCE [LARGE SCALE GENOMIC DNA]</scope>
    <source>
        <strain evidence="1 2">K2S05-167</strain>
    </source>
</reference>
<sequence>MIVRAVPGQPKSVKAGDVNYLAYPLEVKETIAGDVKSLPQQDGKPALLLLDGLEDAPKITLGQEMFLLLYTQRLDSPVVGVNQGAYGVQNGKVEAKVDALKADTATITEPAKLTEAIRAARGNK</sequence>
<dbReference type="Proteomes" id="UP000286287">
    <property type="component" value="Unassembled WGS sequence"/>
</dbReference>
<accession>A0A418VC65</accession>
<name>A0A418VC65_9DEIO</name>
<organism evidence="1 2">
    <name type="scientific">Deinococcus cavernae</name>
    <dbReference type="NCBI Taxonomy" id="2320857"/>
    <lineage>
        <taxon>Bacteria</taxon>
        <taxon>Thermotogati</taxon>
        <taxon>Deinococcota</taxon>
        <taxon>Deinococci</taxon>
        <taxon>Deinococcales</taxon>
        <taxon>Deinococcaceae</taxon>
        <taxon>Deinococcus</taxon>
    </lineage>
</organism>
<dbReference type="EMBL" id="QYUJ01000014">
    <property type="protein sequence ID" value="RJF73616.1"/>
    <property type="molecule type" value="Genomic_DNA"/>
</dbReference>
<keyword evidence="2" id="KW-1185">Reference proteome</keyword>